<reference evidence="2 3" key="1">
    <citation type="submission" date="2016-04" db="EMBL/GenBank/DDBJ databases">
        <title>A degradative enzymes factory behind the ericoid mycorrhizal symbiosis.</title>
        <authorList>
            <consortium name="DOE Joint Genome Institute"/>
            <person name="Martino E."/>
            <person name="Morin E."/>
            <person name="Grelet G."/>
            <person name="Kuo A."/>
            <person name="Kohler A."/>
            <person name="Daghino S."/>
            <person name="Barry K."/>
            <person name="Choi C."/>
            <person name="Cichocki N."/>
            <person name="Clum A."/>
            <person name="Copeland A."/>
            <person name="Hainaut M."/>
            <person name="Haridas S."/>
            <person name="Labutti K."/>
            <person name="Lindquist E."/>
            <person name="Lipzen A."/>
            <person name="Khouja H.-R."/>
            <person name="Murat C."/>
            <person name="Ohm R."/>
            <person name="Olson A."/>
            <person name="Spatafora J."/>
            <person name="Veneault-Fourrey C."/>
            <person name="Henrissat B."/>
            <person name="Grigoriev I."/>
            <person name="Martin F."/>
            <person name="Perotto S."/>
        </authorList>
    </citation>
    <scope>NUCLEOTIDE SEQUENCE [LARGE SCALE GENOMIC DNA]</scope>
    <source>
        <strain evidence="2 3">F</strain>
    </source>
</reference>
<gene>
    <name evidence="2" type="ORF">L207DRAFT_514852</name>
</gene>
<sequence length="119" mass="12939">MSQPQSQAAATTMHPTQSTSNSNQPHSRGESASTKRSPSPQQVTPRSSQKSLPPHPKETNLSAAKTFTTVDEDGIEHIHHASPDHTNVHTECGRHGDDWLFGGWNLGQVIKGLIWGGRK</sequence>
<organism evidence="2 3">
    <name type="scientific">Hyaloscypha variabilis (strain UAMH 11265 / GT02V1 / F)</name>
    <name type="common">Meliniomyces variabilis</name>
    <dbReference type="NCBI Taxonomy" id="1149755"/>
    <lineage>
        <taxon>Eukaryota</taxon>
        <taxon>Fungi</taxon>
        <taxon>Dikarya</taxon>
        <taxon>Ascomycota</taxon>
        <taxon>Pezizomycotina</taxon>
        <taxon>Leotiomycetes</taxon>
        <taxon>Helotiales</taxon>
        <taxon>Hyaloscyphaceae</taxon>
        <taxon>Hyaloscypha</taxon>
        <taxon>Hyaloscypha variabilis</taxon>
    </lineage>
</organism>
<name>A0A2J6RGH9_HYAVF</name>
<feature type="region of interest" description="Disordered" evidence="1">
    <location>
        <begin position="1"/>
        <end position="65"/>
    </location>
</feature>
<evidence type="ECO:0000313" key="2">
    <source>
        <dbReference type="EMBL" id="PMD37623.1"/>
    </source>
</evidence>
<keyword evidence="3" id="KW-1185">Reference proteome</keyword>
<dbReference type="AlphaFoldDB" id="A0A2J6RGH9"/>
<evidence type="ECO:0000256" key="1">
    <source>
        <dbReference type="SAM" id="MobiDB-lite"/>
    </source>
</evidence>
<proteinExistence type="predicted"/>
<accession>A0A2J6RGH9</accession>
<evidence type="ECO:0000313" key="3">
    <source>
        <dbReference type="Proteomes" id="UP000235786"/>
    </source>
</evidence>
<dbReference type="Proteomes" id="UP000235786">
    <property type="component" value="Unassembled WGS sequence"/>
</dbReference>
<protein>
    <submittedName>
        <fullName evidence="2">Uncharacterized protein</fullName>
    </submittedName>
</protein>
<dbReference type="EMBL" id="KZ613949">
    <property type="protein sequence ID" value="PMD37623.1"/>
    <property type="molecule type" value="Genomic_DNA"/>
</dbReference>
<feature type="compositionally biased region" description="Polar residues" evidence="1">
    <location>
        <begin position="1"/>
        <end position="51"/>
    </location>
</feature>
<dbReference type="OrthoDB" id="3560225at2759"/>